<dbReference type="Proteomes" id="UP000053144">
    <property type="component" value="Chromosome 7"/>
</dbReference>
<evidence type="ECO:0000313" key="2">
    <source>
        <dbReference type="Proteomes" id="UP000053144"/>
    </source>
</evidence>
<dbReference type="EMBL" id="CM003377">
    <property type="protein sequence ID" value="KOM48558.1"/>
    <property type="molecule type" value="Genomic_DNA"/>
</dbReference>
<dbReference type="AlphaFoldDB" id="A0A0L9V0K5"/>
<name>A0A0L9V0K5_PHAAN</name>
<protein>
    <submittedName>
        <fullName evidence="1">Uncharacterized protein</fullName>
    </submittedName>
</protein>
<proteinExistence type="predicted"/>
<organism evidence="1 2">
    <name type="scientific">Phaseolus angularis</name>
    <name type="common">Azuki bean</name>
    <name type="synonym">Vigna angularis</name>
    <dbReference type="NCBI Taxonomy" id="3914"/>
    <lineage>
        <taxon>Eukaryota</taxon>
        <taxon>Viridiplantae</taxon>
        <taxon>Streptophyta</taxon>
        <taxon>Embryophyta</taxon>
        <taxon>Tracheophyta</taxon>
        <taxon>Spermatophyta</taxon>
        <taxon>Magnoliopsida</taxon>
        <taxon>eudicotyledons</taxon>
        <taxon>Gunneridae</taxon>
        <taxon>Pentapetalae</taxon>
        <taxon>rosids</taxon>
        <taxon>fabids</taxon>
        <taxon>Fabales</taxon>
        <taxon>Fabaceae</taxon>
        <taxon>Papilionoideae</taxon>
        <taxon>50 kb inversion clade</taxon>
        <taxon>NPAAA clade</taxon>
        <taxon>indigoferoid/millettioid clade</taxon>
        <taxon>Phaseoleae</taxon>
        <taxon>Vigna</taxon>
    </lineage>
</organism>
<accession>A0A0L9V0K5</accession>
<gene>
    <name evidence="1" type="ORF">LR48_Vigan07g226200</name>
</gene>
<sequence length="399" mass="45286">MGSEERGRLRQGLALHALLLPPPVDVPGRRPSSKPPSCKCWRFNVGGKKNGNVVGKLRIRESRCPYAVVMSCLGEGSQVGMVTGEWNDMKQRFLYSNRYEINDTGCGDGRWLWEMNEEWSEVLELVECGEVGDGDEGGFWWLTCEEDKLLRKKNFKCLPWYMVKMKTERSDVGREVLEIIPERSSVWAVSKVLVFKMDMPRALHAFGMPDGISSGSMWALVEDKWKCWPGIFSASPFLISRDPYCKCFFQTGHMFASPCASNYCSAALVRFLFQNGMHRVQLYITCIHSLPVLDRGFTKLDKHQLFGPSASSLRGREYGAAHDAASVLLEPILPVAFQMINGGQQQLKLGILGRNFRPFSKCSHHYSDARSNPKMNDRSHKLTEHSQSTLLIQAERYRE</sequence>
<dbReference type="Gramene" id="KOM48558">
    <property type="protein sequence ID" value="KOM48558"/>
    <property type="gene ID" value="LR48_Vigan07g226200"/>
</dbReference>
<reference evidence="2" key="1">
    <citation type="journal article" date="2015" name="Proc. Natl. Acad. Sci. U.S.A.">
        <title>Genome sequencing of adzuki bean (Vigna angularis) provides insight into high starch and low fat accumulation and domestication.</title>
        <authorList>
            <person name="Yang K."/>
            <person name="Tian Z."/>
            <person name="Chen C."/>
            <person name="Luo L."/>
            <person name="Zhao B."/>
            <person name="Wang Z."/>
            <person name="Yu L."/>
            <person name="Li Y."/>
            <person name="Sun Y."/>
            <person name="Li W."/>
            <person name="Chen Y."/>
            <person name="Li Y."/>
            <person name="Zhang Y."/>
            <person name="Ai D."/>
            <person name="Zhao J."/>
            <person name="Shang C."/>
            <person name="Ma Y."/>
            <person name="Wu B."/>
            <person name="Wang M."/>
            <person name="Gao L."/>
            <person name="Sun D."/>
            <person name="Zhang P."/>
            <person name="Guo F."/>
            <person name="Wang W."/>
            <person name="Li Y."/>
            <person name="Wang J."/>
            <person name="Varshney R.K."/>
            <person name="Wang J."/>
            <person name="Ling H.Q."/>
            <person name="Wan P."/>
        </authorList>
    </citation>
    <scope>NUCLEOTIDE SEQUENCE</scope>
    <source>
        <strain evidence="2">cv. Jingnong 6</strain>
    </source>
</reference>
<evidence type="ECO:0000313" key="1">
    <source>
        <dbReference type="EMBL" id="KOM48558.1"/>
    </source>
</evidence>